<accession>A0AA88ADI8</accession>
<reference evidence="2" key="1">
    <citation type="submission" date="2023-07" db="EMBL/GenBank/DDBJ databases">
        <title>draft genome sequence of fig (Ficus carica).</title>
        <authorList>
            <person name="Takahashi T."/>
            <person name="Nishimura K."/>
        </authorList>
    </citation>
    <scope>NUCLEOTIDE SEQUENCE</scope>
</reference>
<comment type="caution">
    <text evidence="2">The sequence shown here is derived from an EMBL/GenBank/DDBJ whole genome shotgun (WGS) entry which is preliminary data.</text>
</comment>
<dbReference type="Gramene" id="FCD_00000295-RA">
    <property type="protein sequence ID" value="FCD_00000295-RA:cds"/>
    <property type="gene ID" value="FCD_00000295"/>
</dbReference>
<gene>
    <name evidence="2" type="ORF">TIFTF001_019488</name>
</gene>
<proteinExistence type="predicted"/>
<dbReference type="EMBL" id="BTGU01000033">
    <property type="protein sequence ID" value="GMN50315.1"/>
    <property type="molecule type" value="Genomic_DNA"/>
</dbReference>
<feature type="compositionally biased region" description="Basic and acidic residues" evidence="1">
    <location>
        <begin position="1"/>
        <end position="22"/>
    </location>
</feature>
<dbReference type="Proteomes" id="UP001187192">
    <property type="component" value="Unassembled WGS sequence"/>
</dbReference>
<name>A0AA88ADI8_FICCA</name>
<protein>
    <submittedName>
        <fullName evidence="2">Uncharacterized protein</fullName>
    </submittedName>
</protein>
<dbReference type="AlphaFoldDB" id="A0AA88ADI8"/>
<evidence type="ECO:0000313" key="3">
    <source>
        <dbReference type="Proteomes" id="UP001187192"/>
    </source>
</evidence>
<sequence length="37" mass="4070">MEGDDEKFWGGEESRGELRQGESELALNSAWDAIAGE</sequence>
<keyword evidence="3" id="KW-1185">Reference proteome</keyword>
<organism evidence="2 3">
    <name type="scientific">Ficus carica</name>
    <name type="common">Common fig</name>
    <dbReference type="NCBI Taxonomy" id="3494"/>
    <lineage>
        <taxon>Eukaryota</taxon>
        <taxon>Viridiplantae</taxon>
        <taxon>Streptophyta</taxon>
        <taxon>Embryophyta</taxon>
        <taxon>Tracheophyta</taxon>
        <taxon>Spermatophyta</taxon>
        <taxon>Magnoliopsida</taxon>
        <taxon>eudicotyledons</taxon>
        <taxon>Gunneridae</taxon>
        <taxon>Pentapetalae</taxon>
        <taxon>rosids</taxon>
        <taxon>fabids</taxon>
        <taxon>Rosales</taxon>
        <taxon>Moraceae</taxon>
        <taxon>Ficeae</taxon>
        <taxon>Ficus</taxon>
    </lineage>
</organism>
<feature type="region of interest" description="Disordered" evidence="1">
    <location>
        <begin position="1"/>
        <end position="23"/>
    </location>
</feature>
<evidence type="ECO:0000313" key="2">
    <source>
        <dbReference type="EMBL" id="GMN50315.1"/>
    </source>
</evidence>
<evidence type="ECO:0000256" key="1">
    <source>
        <dbReference type="SAM" id="MobiDB-lite"/>
    </source>
</evidence>